<dbReference type="PANTHER" id="PTHR30624:SF4">
    <property type="entry name" value="METALLOPROTEASE TLDD"/>
    <property type="match status" value="1"/>
</dbReference>
<evidence type="ECO:0000256" key="3">
    <source>
        <dbReference type="ARBA" id="ARBA00022801"/>
    </source>
</evidence>
<dbReference type="Pfam" id="PF19289">
    <property type="entry name" value="PmbA_TldD_3rd"/>
    <property type="match status" value="1"/>
</dbReference>
<protein>
    <submittedName>
        <fullName evidence="8">Protease TldD</fullName>
    </submittedName>
</protein>
<dbReference type="NCBIfam" id="NF008006">
    <property type="entry name" value="PRK10735.1"/>
    <property type="match status" value="1"/>
</dbReference>
<dbReference type="PIRSF" id="PIRSF004919">
    <property type="entry name" value="TldD"/>
    <property type="match status" value="1"/>
</dbReference>
<evidence type="ECO:0000259" key="5">
    <source>
        <dbReference type="Pfam" id="PF01523"/>
    </source>
</evidence>
<dbReference type="GO" id="GO:0006508">
    <property type="term" value="P:proteolysis"/>
    <property type="evidence" value="ECO:0007669"/>
    <property type="project" value="UniProtKB-KW"/>
</dbReference>
<dbReference type="InterPro" id="IPR002510">
    <property type="entry name" value="Metalloprtase-TldD/E_N"/>
</dbReference>
<feature type="domain" description="Metalloprotease TldD/E C-terminal" evidence="6">
    <location>
        <begin position="281"/>
        <end position="508"/>
    </location>
</feature>
<evidence type="ECO:0000259" key="6">
    <source>
        <dbReference type="Pfam" id="PF19289"/>
    </source>
</evidence>
<evidence type="ECO:0000256" key="1">
    <source>
        <dbReference type="ARBA" id="ARBA00005836"/>
    </source>
</evidence>
<proteinExistence type="inferred from homology"/>
<dbReference type="PANTHER" id="PTHR30624">
    <property type="entry name" value="UNCHARACTERIZED PROTEIN TLDD AND PMBA"/>
    <property type="match status" value="1"/>
</dbReference>
<keyword evidence="2 8" id="KW-0645">Protease</keyword>
<dbReference type="SUPFAM" id="SSF111283">
    <property type="entry name" value="Putative modulator of DNA gyrase, PmbA/TldD"/>
    <property type="match status" value="1"/>
</dbReference>
<dbReference type="InterPro" id="IPR036059">
    <property type="entry name" value="TldD/PmbA_sf"/>
</dbReference>
<evidence type="ECO:0000313" key="9">
    <source>
        <dbReference type="Proteomes" id="UP000215465"/>
    </source>
</evidence>
<comment type="similarity">
    <text evidence="1">Belongs to the peptidase U62 family.</text>
</comment>
<evidence type="ECO:0000256" key="2">
    <source>
        <dbReference type="ARBA" id="ARBA00022670"/>
    </source>
</evidence>
<organism evidence="8 9">
    <name type="scientific">Eikenella corrodens</name>
    <dbReference type="NCBI Taxonomy" id="539"/>
    <lineage>
        <taxon>Bacteria</taxon>
        <taxon>Pseudomonadati</taxon>
        <taxon>Pseudomonadota</taxon>
        <taxon>Betaproteobacteria</taxon>
        <taxon>Neisseriales</taxon>
        <taxon>Neisseriaceae</taxon>
        <taxon>Eikenella</taxon>
    </lineage>
</organism>
<gene>
    <name evidence="8" type="primary">tldD</name>
    <name evidence="8" type="ORF">SAMEA4412678_02067</name>
</gene>
<feature type="domain" description="Metalloprotease TldD/E N-terminal" evidence="5">
    <location>
        <begin position="74"/>
        <end position="134"/>
    </location>
</feature>
<dbReference type="InterPro" id="IPR045570">
    <property type="entry name" value="Metalloprtase-TldD/E_cen_dom"/>
</dbReference>
<dbReference type="InterPro" id="IPR025502">
    <property type="entry name" value="TldD"/>
</dbReference>
<dbReference type="Pfam" id="PF19290">
    <property type="entry name" value="PmbA_TldD_2nd"/>
    <property type="match status" value="1"/>
</dbReference>
<feature type="domain" description="Metalloprotease TldD/E central" evidence="7">
    <location>
        <begin position="165"/>
        <end position="273"/>
    </location>
</feature>
<keyword evidence="3" id="KW-0378">Hydrolase</keyword>
<dbReference type="Proteomes" id="UP000215465">
    <property type="component" value="Chromosome 1"/>
</dbReference>
<reference evidence="8 9" key="1">
    <citation type="submission" date="2017-06" db="EMBL/GenBank/DDBJ databases">
        <authorList>
            <consortium name="Pathogen Informatics"/>
        </authorList>
    </citation>
    <scope>NUCLEOTIDE SEQUENCE [LARGE SCALE GENOMIC DNA]</scope>
    <source>
        <strain evidence="8 9">NCTC10596</strain>
    </source>
</reference>
<sequence length="519" mass="55495">MRMGAIYFHNPSNRQYEQLPSRYIMPPDFRFQSFNAMNTAHSTVSTQLLHANQLGTDEIARALSAISAHQVDYADIYCQRTAYESWHLEEGMVKSGSFQIDQGVGVRAVSGEKTAFAYADSLSPAVLRQAAEAVRTIGATGQERQVKLAGSASRQQVALYTPDNPIPGLDSAAKVALLNRVEQLAKAADPRIVQVMAGLTCEHDLIYLARLDGITAADIRPLVRLSITVVAKQGERREVGSFGGGGRHGLDYFSEERLRSYVEAAVKQALVNLESRPAPAGSMTVVLGSGWPGVLLHEAVGHGLEGDFNRKGTSAFAGRLGERVAAKGVTVVDQGNIELRRGSLNLDDEGNATRQTVLIEDGILAGYLQDETNARLMGMAVTGNGRRESYAAAPMPRMTNTFMQNGNREPEEIIASIEKGLYAVNFGGGQVDITSGKFVFSASEAWWVENGKLQYPVKGATIIGSGPEVLKHVSMIGNDMALDSGIGVCGKEGQSVPVGVGQPTLRIDAGLTVGGSETA</sequence>
<dbReference type="GO" id="GO:0005829">
    <property type="term" value="C:cytosol"/>
    <property type="evidence" value="ECO:0007669"/>
    <property type="project" value="TreeGrafter"/>
</dbReference>
<dbReference type="GO" id="GO:0008237">
    <property type="term" value="F:metallopeptidase activity"/>
    <property type="evidence" value="ECO:0007669"/>
    <property type="project" value="UniProtKB-KW"/>
</dbReference>
<dbReference type="InterPro" id="IPR051463">
    <property type="entry name" value="Peptidase_U62_metallo"/>
</dbReference>
<accession>A0A8B4GG11</accession>
<evidence type="ECO:0000313" key="8">
    <source>
        <dbReference type="EMBL" id="SNW10663.1"/>
    </source>
</evidence>
<dbReference type="Gene3D" id="3.30.2290.10">
    <property type="entry name" value="PmbA/TldD superfamily"/>
    <property type="match status" value="1"/>
</dbReference>
<dbReference type="KEGG" id="ecor:SAMEA4412678_2067"/>
<evidence type="ECO:0000259" key="7">
    <source>
        <dbReference type="Pfam" id="PF19290"/>
    </source>
</evidence>
<dbReference type="InterPro" id="IPR035068">
    <property type="entry name" value="TldD/PmbA_N"/>
</dbReference>
<name>A0A8B4GG11_EIKCO</name>
<dbReference type="Pfam" id="PF01523">
    <property type="entry name" value="PmbA_TldD_1st"/>
    <property type="match status" value="1"/>
</dbReference>
<evidence type="ECO:0000256" key="4">
    <source>
        <dbReference type="ARBA" id="ARBA00023049"/>
    </source>
</evidence>
<dbReference type="InterPro" id="IPR045569">
    <property type="entry name" value="Metalloprtase-TldD/E_C"/>
</dbReference>
<dbReference type="AlphaFoldDB" id="A0A8B4GG11"/>
<keyword evidence="4" id="KW-0482">Metalloprotease</keyword>
<dbReference type="EMBL" id="LT906482">
    <property type="protein sequence ID" value="SNW10663.1"/>
    <property type="molecule type" value="Genomic_DNA"/>
</dbReference>